<proteinExistence type="predicted"/>
<keyword evidence="2" id="KW-1185">Reference proteome</keyword>
<dbReference type="AlphaFoldDB" id="A0A081BV69"/>
<reference evidence="1" key="1">
    <citation type="journal article" date="2015" name="PeerJ">
        <title>First genomic representation of candidate bacterial phylum KSB3 points to enhanced environmental sensing as a trigger of wastewater bulking.</title>
        <authorList>
            <person name="Sekiguchi Y."/>
            <person name="Ohashi A."/>
            <person name="Parks D.H."/>
            <person name="Yamauchi T."/>
            <person name="Tyson G.W."/>
            <person name="Hugenholtz P."/>
        </authorList>
    </citation>
    <scope>NUCLEOTIDE SEQUENCE [LARGE SCALE GENOMIC DNA]</scope>
</reference>
<dbReference type="Proteomes" id="UP000030661">
    <property type="component" value="Unassembled WGS sequence"/>
</dbReference>
<dbReference type="EMBL" id="DF820464">
    <property type="protein sequence ID" value="GAK56224.1"/>
    <property type="molecule type" value="Genomic_DNA"/>
</dbReference>
<evidence type="ECO:0000313" key="1">
    <source>
        <dbReference type="EMBL" id="GAK56224.1"/>
    </source>
</evidence>
<protein>
    <submittedName>
        <fullName evidence="1">Uncharacterized protein</fullName>
    </submittedName>
</protein>
<dbReference type="HOGENOM" id="CLU_3285443_0_0_0"/>
<accession>A0A081BV69</accession>
<evidence type="ECO:0000313" key="2">
    <source>
        <dbReference type="Proteomes" id="UP000030661"/>
    </source>
</evidence>
<sequence length="40" mass="4550">MKTHSTTFTPELFHVQKPDANILRVTLDIVQAQANQEVVE</sequence>
<gene>
    <name evidence="1" type="ORF">U27_03186</name>
</gene>
<name>A0A081BV69_VECG1</name>
<organism evidence="1">
    <name type="scientific">Vecturithrix granuli</name>
    <dbReference type="NCBI Taxonomy" id="1499967"/>
    <lineage>
        <taxon>Bacteria</taxon>
        <taxon>Candidatus Moduliflexota</taxon>
        <taxon>Candidatus Vecturitrichia</taxon>
        <taxon>Candidatus Vecturitrichales</taxon>
        <taxon>Candidatus Vecturitrichaceae</taxon>
        <taxon>Candidatus Vecturithrix</taxon>
    </lineage>
</organism>